<evidence type="ECO:0000256" key="4">
    <source>
        <dbReference type="ARBA" id="ARBA00022771"/>
    </source>
</evidence>
<protein>
    <recommendedName>
        <fullName evidence="9">E3 ubiquitin-protein ligase</fullName>
        <ecNumber evidence="9">2.3.2.27</ecNumber>
    </recommendedName>
</protein>
<evidence type="ECO:0000256" key="1">
    <source>
        <dbReference type="ARBA" id="ARBA00000900"/>
    </source>
</evidence>
<dbReference type="Gene3D" id="2.10.110.30">
    <property type="match status" value="1"/>
</dbReference>
<feature type="compositionally biased region" description="Basic and acidic residues" evidence="11">
    <location>
        <begin position="1071"/>
        <end position="1176"/>
    </location>
</feature>
<dbReference type="Proteomes" id="UP001470230">
    <property type="component" value="Unassembled WGS sequence"/>
</dbReference>
<feature type="compositionally biased region" description="Basic and acidic residues" evidence="11">
    <location>
        <begin position="1188"/>
        <end position="1237"/>
    </location>
</feature>
<dbReference type="InterPro" id="IPR044046">
    <property type="entry name" value="E3_ligase_UBR-like_C"/>
</dbReference>
<comment type="catalytic activity">
    <reaction evidence="1 9">
        <text>S-ubiquitinyl-[E2 ubiquitin-conjugating enzyme]-L-cysteine + [acceptor protein]-L-lysine = [E2 ubiquitin-conjugating enzyme]-L-cysteine + N(6)-ubiquitinyl-[acceptor protein]-L-lysine.</text>
        <dbReference type="EC" id="2.3.2.27"/>
    </reaction>
</comment>
<dbReference type="Pfam" id="PF02207">
    <property type="entry name" value="zf-UBR"/>
    <property type="match status" value="1"/>
</dbReference>
<keyword evidence="5 9" id="KW-0833">Ubl conjugation pathway</keyword>
<keyword evidence="14" id="KW-1185">Reference proteome</keyword>
<dbReference type="PANTHER" id="PTHR21497:SF24">
    <property type="entry name" value="E3 UBIQUITIN-PROTEIN LIGASE UBR1"/>
    <property type="match status" value="1"/>
</dbReference>
<feature type="coiled-coil region" evidence="10">
    <location>
        <begin position="924"/>
        <end position="957"/>
    </location>
</feature>
<evidence type="ECO:0000256" key="11">
    <source>
        <dbReference type="SAM" id="MobiDB-lite"/>
    </source>
</evidence>
<dbReference type="PANTHER" id="PTHR21497">
    <property type="entry name" value="UBIQUITIN LIGASE E3 ALPHA-RELATED"/>
    <property type="match status" value="1"/>
</dbReference>
<dbReference type="EC" id="2.3.2.27" evidence="9"/>
<comment type="function">
    <text evidence="9">Ubiquitin ligase protein which is a component of the N-end rule pathway. Recognizes and binds to proteins bearing specific N-terminal residues that are destabilizing according to the N-end rule, leading to their ubiquitination and subsequent degradation.</text>
</comment>
<dbReference type="EMBL" id="JAPFFF010000031">
    <property type="protein sequence ID" value="KAK8845123.1"/>
    <property type="molecule type" value="Genomic_DNA"/>
</dbReference>
<dbReference type="InterPro" id="IPR039164">
    <property type="entry name" value="UBR1-like"/>
</dbReference>
<comment type="caution">
    <text evidence="13">The sequence shown here is derived from an EMBL/GenBank/DDBJ whole genome shotgun (WGS) entry which is preliminary data.</text>
</comment>
<evidence type="ECO:0000313" key="14">
    <source>
        <dbReference type="Proteomes" id="UP001470230"/>
    </source>
</evidence>
<sequence>MIFSQQNHILPNYYDLESLFISNPQKAIEESQEIIFQFSNFESYKEFLLYHHDHSHISTCQKAWQQEKMSIHCFDCSTSSSSCLCLDCFLNGNHQGHNYSICPDTVGNCDCGDISQWMPTGFCKNHQGTPDDSCPEDYLDEELRSTLTDFIFKAAFSALPKLDKNQDTFAKEIFQFVSSFLQFGDGFRRLIAISLTEKIDFPNLLSNIIKYTPQINELLQQLCANLMNDQIFKRNFSKATYDIIFDLLKNQYNPNVQFWFKFFHHSFSPKPIIYNISHNHWDWVSFWIKIISEMKEFFNYVGNENFSKNYPDFLQPSFTGLTYATSYQPHEQTQQFFDRLFSEVLNCGTKESPKSDNTIIPASFKGTSEKAYYLSAQKFIVNINNAFSCFKFKKDLKYDVLIEQLKKHTDISPIYRVGNDENENQKENDKYILKYMKNDFFNANNENVSDSDGIIMYPYIYYESFHNGASFFFYLPLYESLVNIFGLENICRISIARLLLAENDQQLRLKLAIITLKKILSFALCGQSLTPLNFGLIRMIKLAMFDPEELTIGIPKYFPLFQLLIGLQCTNEKEEFSMKDFFAFEMAREIGLFDDFQSSDYDDENIKETQEKMDFSFLYISLLLVVERILFNFDCDNFIREQLVHALKKGVTNLNELSSCYDKRVLNDFDNPANFDKVLFDIATIKTRQKSENIESNENGEKDISFALKENVKWNTISAIIPFTEQKAMLNKEISKHPDQLIDIQEFKHEEDYFFNAPLFSPSSLSSKTFNSKSADDNDEEKANYEGLKVRLNEFLLTPTVLAVVYHSMRTNSPQIDLNDHISLNILILISKFLHEKENNDQKLSIDEDIEYDNLSELIQKLRNVVFKYSVDEEGNAAIENTIVNVNNFTSLLNLKISYKKEQAKSFIDVIREKGEIGKNALELMKVNSNMNDTNDNNNAANEKMAKKQRANKIKEEIMNQYNNIVLNYRMSDHRIIDSSGRLEITESVDSFYSPTCSGIIKGLTEVCSVCSTNKKNELLSYPIFIFQTKLPFIFDKPPLVKGRANEITVTCDDDADYDFDEEEVNQNDNSENRQENNNDENRPENNNDENRQENNNDENRQENNNDENRQENNNDENRQENNNDENRQENNNDENRQENNNDENRQENNNDENRQENNNDENRQENNNDENRQENNNDENCQENNNDENRQENNNDENRQENNNDENRQENNNDENRQENNNDENRQENNNDENRPEFTSLDSSQDFVIGEPSQENANEGNGQNDVVDQDEVEMAQLRELERRSRAVSEMISQISAANADGTLSREEIINAIASFEQIRQEMAVAHQLIERNIFIRRLKRKKQQQHDENHQRRMEEFANNPDRKRRITAGANFVVQFSLCQHLIHPKCAESDVFHCPIDRTVKNGFLPCFDALQKGKPLSNQMIDSINVFLNSFRKVVIAASDRKVDLFVELVKSLSGLITTYEIRLRSLPVCLDSNNTMLLSRNLFLSAWHAYRIQGKPVMRDFKPYHISHNEGEGEEEDAESRLTVFQRFIKKLIECDEIDDNGSSFKKIVDSFIAQIKNEQKERSERSEKELLLFLRRVCLADHFLLGNEVQSDNGFSLNNEYIEWDDVLSIQNISKKYNTSFTILNGDFEFKPFFFSKLPKEFIQFATKPYNFPIEMTKDFTFYSLINYNHLIDNYDELGDDEYQNEILEAETYDNDNVRIELALNHNLKHYPSALLLVGKFASRILVVYDSFTTTLNPFFLDKYGSPDFGFARGQPLFLNEERYERVIDEILSGDFANYIS</sequence>
<evidence type="ECO:0000256" key="10">
    <source>
        <dbReference type="SAM" id="Coils"/>
    </source>
</evidence>
<evidence type="ECO:0000256" key="7">
    <source>
        <dbReference type="ARBA" id="ARBA00046341"/>
    </source>
</evidence>
<evidence type="ECO:0000256" key="2">
    <source>
        <dbReference type="ARBA" id="ARBA00022679"/>
    </source>
</evidence>
<feature type="zinc finger region" description="UBR-type" evidence="8">
    <location>
        <begin position="58"/>
        <end position="128"/>
    </location>
</feature>
<dbReference type="InterPro" id="IPR003126">
    <property type="entry name" value="Znf_UBR"/>
</dbReference>
<evidence type="ECO:0000256" key="8">
    <source>
        <dbReference type="PROSITE-ProRule" id="PRU00508"/>
    </source>
</evidence>
<name>A0ABR2HDK5_9EUKA</name>
<dbReference type="CDD" id="cd19670">
    <property type="entry name" value="UBR-box_UBR1_2_3"/>
    <property type="match status" value="1"/>
</dbReference>
<comment type="similarity">
    <text evidence="7 9">Belongs to the E3 ubiquitin-protein ligase UBR1-like family.</text>
</comment>
<proteinExistence type="inferred from homology"/>
<accession>A0ABR2HDK5</accession>
<keyword evidence="2 9" id="KW-0808">Transferase</keyword>
<evidence type="ECO:0000259" key="12">
    <source>
        <dbReference type="PROSITE" id="PS51157"/>
    </source>
</evidence>
<comment type="pathway">
    <text evidence="9">Protein modification; protein ubiquitination.</text>
</comment>
<keyword evidence="4 9" id="KW-0863">Zinc-finger</keyword>
<evidence type="ECO:0000313" key="13">
    <source>
        <dbReference type="EMBL" id="KAK8845123.1"/>
    </source>
</evidence>
<keyword evidence="3 9" id="KW-0479">Metal-binding</keyword>
<reference evidence="13 14" key="1">
    <citation type="submission" date="2024-04" db="EMBL/GenBank/DDBJ databases">
        <title>Tritrichomonas musculus Genome.</title>
        <authorList>
            <person name="Alves-Ferreira E."/>
            <person name="Grigg M."/>
            <person name="Lorenzi H."/>
            <person name="Galac M."/>
        </authorList>
    </citation>
    <scope>NUCLEOTIDE SEQUENCE [LARGE SCALE GENOMIC DNA]</scope>
    <source>
        <strain evidence="13 14">EAF2021</strain>
    </source>
</reference>
<evidence type="ECO:0000256" key="3">
    <source>
        <dbReference type="ARBA" id="ARBA00022723"/>
    </source>
</evidence>
<dbReference type="SMART" id="SM00396">
    <property type="entry name" value="ZnF_UBR1"/>
    <property type="match status" value="1"/>
</dbReference>
<feature type="domain" description="UBR-type" evidence="12">
    <location>
        <begin position="58"/>
        <end position="128"/>
    </location>
</feature>
<evidence type="ECO:0000256" key="5">
    <source>
        <dbReference type="ARBA" id="ARBA00022786"/>
    </source>
</evidence>
<keyword evidence="6 9" id="KW-0862">Zinc</keyword>
<keyword evidence="10" id="KW-0175">Coiled coil</keyword>
<dbReference type="Pfam" id="PF18995">
    <property type="entry name" value="PRT6_C"/>
    <property type="match status" value="1"/>
</dbReference>
<feature type="region of interest" description="Disordered" evidence="11">
    <location>
        <begin position="1064"/>
        <end position="1241"/>
    </location>
</feature>
<dbReference type="PROSITE" id="PS51157">
    <property type="entry name" value="ZF_UBR"/>
    <property type="match status" value="1"/>
</dbReference>
<evidence type="ECO:0000256" key="6">
    <source>
        <dbReference type="ARBA" id="ARBA00022833"/>
    </source>
</evidence>
<evidence type="ECO:0000256" key="9">
    <source>
        <dbReference type="RuleBase" id="RU366018"/>
    </source>
</evidence>
<organism evidence="13 14">
    <name type="scientific">Tritrichomonas musculus</name>
    <dbReference type="NCBI Taxonomy" id="1915356"/>
    <lineage>
        <taxon>Eukaryota</taxon>
        <taxon>Metamonada</taxon>
        <taxon>Parabasalia</taxon>
        <taxon>Tritrichomonadida</taxon>
        <taxon>Tritrichomonadidae</taxon>
        <taxon>Tritrichomonas</taxon>
    </lineage>
</organism>
<gene>
    <name evidence="13" type="ORF">M9Y10_021304</name>
</gene>